<proteinExistence type="predicted"/>
<keyword evidence="2" id="KW-1185">Reference proteome</keyword>
<organism evidence="1 2">
    <name type="scientific">Clunio marinus</name>
    <dbReference type="NCBI Taxonomy" id="568069"/>
    <lineage>
        <taxon>Eukaryota</taxon>
        <taxon>Metazoa</taxon>
        <taxon>Ecdysozoa</taxon>
        <taxon>Arthropoda</taxon>
        <taxon>Hexapoda</taxon>
        <taxon>Insecta</taxon>
        <taxon>Pterygota</taxon>
        <taxon>Neoptera</taxon>
        <taxon>Endopterygota</taxon>
        <taxon>Diptera</taxon>
        <taxon>Nematocera</taxon>
        <taxon>Chironomoidea</taxon>
        <taxon>Chironomidae</taxon>
        <taxon>Clunio</taxon>
    </lineage>
</organism>
<sequence>MSFDNLIKLFSSICYSVVERELNVPLPISKIIKKWNNLLQEYKHAHGAEAKQQKATKRFQKEM</sequence>
<dbReference type="AlphaFoldDB" id="A0A1J1IJ22"/>
<accession>A0A1J1IJ22</accession>
<protein>
    <submittedName>
        <fullName evidence="1">CLUMA_CG013474, isoform A</fullName>
    </submittedName>
</protein>
<evidence type="ECO:0000313" key="2">
    <source>
        <dbReference type="Proteomes" id="UP000183832"/>
    </source>
</evidence>
<evidence type="ECO:0000313" key="1">
    <source>
        <dbReference type="EMBL" id="CRL00200.1"/>
    </source>
</evidence>
<name>A0A1J1IJ22_9DIPT</name>
<reference evidence="1 2" key="1">
    <citation type="submission" date="2015-04" db="EMBL/GenBank/DDBJ databases">
        <authorList>
            <person name="Syromyatnikov M.Y."/>
            <person name="Popov V.N."/>
        </authorList>
    </citation>
    <scope>NUCLEOTIDE SEQUENCE [LARGE SCALE GENOMIC DNA]</scope>
</reference>
<dbReference type="Proteomes" id="UP000183832">
    <property type="component" value="Unassembled WGS sequence"/>
</dbReference>
<dbReference type="OrthoDB" id="10261408at2759"/>
<gene>
    <name evidence="1" type="ORF">CLUMA_CG013474</name>
</gene>
<dbReference type="EMBL" id="CVRI01000054">
    <property type="protein sequence ID" value="CRL00200.1"/>
    <property type="molecule type" value="Genomic_DNA"/>
</dbReference>